<dbReference type="SMART" id="SM00347">
    <property type="entry name" value="HTH_MARR"/>
    <property type="match status" value="1"/>
</dbReference>
<keyword evidence="7" id="KW-1185">Reference proteome</keyword>
<evidence type="ECO:0000256" key="1">
    <source>
        <dbReference type="ARBA" id="ARBA00023015"/>
    </source>
</evidence>
<evidence type="ECO:0000313" key="7">
    <source>
        <dbReference type="Proteomes" id="UP000654471"/>
    </source>
</evidence>
<evidence type="ECO:0000256" key="2">
    <source>
        <dbReference type="ARBA" id="ARBA00023125"/>
    </source>
</evidence>
<organism evidence="6 7">
    <name type="scientific">Streptomyces albospinus</name>
    <dbReference type="NCBI Taxonomy" id="285515"/>
    <lineage>
        <taxon>Bacteria</taxon>
        <taxon>Bacillati</taxon>
        <taxon>Actinomycetota</taxon>
        <taxon>Actinomycetes</taxon>
        <taxon>Kitasatosporales</taxon>
        <taxon>Streptomycetaceae</taxon>
        <taxon>Streptomyces</taxon>
    </lineage>
</organism>
<dbReference type="InterPro" id="IPR023187">
    <property type="entry name" value="Tscrpt_reg_MarR-type_CS"/>
</dbReference>
<dbReference type="Proteomes" id="UP000654471">
    <property type="component" value="Unassembled WGS sequence"/>
</dbReference>
<keyword evidence="3" id="KW-0804">Transcription</keyword>
<keyword evidence="1" id="KW-0805">Transcription regulation</keyword>
<dbReference type="InterPro" id="IPR011991">
    <property type="entry name" value="ArsR-like_HTH"/>
</dbReference>
<sequence length="184" mass="20023">MHNTGAGGTADGEPMGVDHVFLALERELAVFLRRARASSGEMSREVHPDLESAAYGLLVRLADAGAQRATDLAGFFGVGKATISRQLHALERLGLVTREPDPADGRAVLVRITDEGRARFGRVRTARRARYARRLASWDRAEVAELARLLHRLNAEQEQEGEHEGQHEGEGAGAPGEGGRGRWQ</sequence>
<proteinExistence type="predicted"/>
<protein>
    <submittedName>
        <fullName evidence="6">Transcriptional regulator</fullName>
    </submittedName>
</protein>
<dbReference type="SMART" id="SM00418">
    <property type="entry name" value="HTH_ARSR"/>
    <property type="match status" value="1"/>
</dbReference>
<evidence type="ECO:0000259" key="5">
    <source>
        <dbReference type="PROSITE" id="PS50995"/>
    </source>
</evidence>
<dbReference type="PROSITE" id="PS01117">
    <property type="entry name" value="HTH_MARR_1"/>
    <property type="match status" value="1"/>
</dbReference>
<dbReference type="PROSITE" id="PS50995">
    <property type="entry name" value="HTH_MARR_2"/>
    <property type="match status" value="1"/>
</dbReference>
<reference evidence="7" key="1">
    <citation type="journal article" date="2019" name="Int. J. Syst. Evol. Microbiol.">
        <title>The Global Catalogue of Microorganisms (GCM) 10K type strain sequencing project: providing services to taxonomists for standard genome sequencing and annotation.</title>
        <authorList>
            <consortium name="The Broad Institute Genomics Platform"/>
            <consortium name="The Broad Institute Genome Sequencing Center for Infectious Disease"/>
            <person name="Wu L."/>
            <person name="Ma J."/>
        </authorList>
    </citation>
    <scope>NUCLEOTIDE SEQUENCE [LARGE SCALE GENOMIC DNA]</scope>
    <source>
        <strain evidence="7">JCM 3399</strain>
    </source>
</reference>
<dbReference type="CDD" id="cd00090">
    <property type="entry name" value="HTH_ARSR"/>
    <property type="match status" value="1"/>
</dbReference>
<name>A0ABQ2ULM0_9ACTN</name>
<dbReference type="InterPro" id="IPR000835">
    <property type="entry name" value="HTH_MarR-typ"/>
</dbReference>
<gene>
    <name evidence="6" type="ORF">GCM10010211_03260</name>
</gene>
<evidence type="ECO:0000256" key="3">
    <source>
        <dbReference type="ARBA" id="ARBA00023163"/>
    </source>
</evidence>
<dbReference type="PANTHER" id="PTHR33164:SF57">
    <property type="entry name" value="MARR-FAMILY TRANSCRIPTIONAL REGULATOR"/>
    <property type="match status" value="1"/>
</dbReference>
<comment type="caution">
    <text evidence="6">The sequence shown here is derived from an EMBL/GenBank/DDBJ whole genome shotgun (WGS) entry which is preliminary data.</text>
</comment>
<dbReference type="EMBL" id="BMRP01000001">
    <property type="protein sequence ID" value="GGU43209.1"/>
    <property type="molecule type" value="Genomic_DNA"/>
</dbReference>
<keyword evidence="2" id="KW-0238">DNA-binding</keyword>
<dbReference type="InterPro" id="IPR036390">
    <property type="entry name" value="WH_DNA-bd_sf"/>
</dbReference>
<dbReference type="Pfam" id="PF01047">
    <property type="entry name" value="MarR"/>
    <property type="match status" value="1"/>
</dbReference>
<accession>A0ABQ2ULM0</accession>
<dbReference type="InterPro" id="IPR039422">
    <property type="entry name" value="MarR/SlyA-like"/>
</dbReference>
<dbReference type="Gene3D" id="1.10.10.10">
    <property type="entry name" value="Winged helix-like DNA-binding domain superfamily/Winged helix DNA-binding domain"/>
    <property type="match status" value="1"/>
</dbReference>
<dbReference type="InterPro" id="IPR036388">
    <property type="entry name" value="WH-like_DNA-bd_sf"/>
</dbReference>
<feature type="region of interest" description="Disordered" evidence="4">
    <location>
        <begin position="156"/>
        <end position="184"/>
    </location>
</feature>
<dbReference type="PANTHER" id="PTHR33164">
    <property type="entry name" value="TRANSCRIPTIONAL REGULATOR, MARR FAMILY"/>
    <property type="match status" value="1"/>
</dbReference>
<feature type="compositionally biased region" description="Basic and acidic residues" evidence="4">
    <location>
        <begin position="160"/>
        <end position="170"/>
    </location>
</feature>
<dbReference type="InterPro" id="IPR001845">
    <property type="entry name" value="HTH_ArsR_DNA-bd_dom"/>
</dbReference>
<evidence type="ECO:0000256" key="4">
    <source>
        <dbReference type="SAM" id="MobiDB-lite"/>
    </source>
</evidence>
<evidence type="ECO:0000313" key="6">
    <source>
        <dbReference type="EMBL" id="GGU43209.1"/>
    </source>
</evidence>
<feature type="domain" description="HTH marR-type" evidence="5">
    <location>
        <begin position="25"/>
        <end position="155"/>
    </location>
</feature>
<dbReference type="SUPFAM" id="SSF46785">
    <property type="entry name" value="Winged helix' DNA-binding domain"/>
    <property type="match status" value="1"/>
</dbReference>